<gene>
    <name evidence="4" type="ORF">SLEP1_g57032</name>
</gene>
<dbReference type="SUPFAM" id="SSF54928">
    <property type="entry name" value="RNA-binding domain, RBD"/>
    <property type="match status" value="1"/>
</dbReference>
<reference evidence="4 5" key="1">
    <citation type="journal article" date="2021" name="Commun. Biol.">
        <title>The genome of Shorea leprosula (Dipterocarpaceae) highlights the ecological relevance of drought in aseasonal tropical rainforests.</title>
        <authorList>
            <person name="Ng K.K.S."/>
            <person name="Kobayashi M.J."/>
            <person name="Fawcett J.A."/>
            <person name="Hatakeyama M."/>
            <person name="Paape T."/>
            <person name="Ng C.H."/>
            <person name="Ang C.C."/>
            <person name="Tnah L.H."/>
            <person name="Lee C.T."/>
            <person name="Nishiyama T."/>
            <person name="Sese J."/>
            <person name="O'Brien M.J."/>
            <person name="Copetti D."/>
            <person name="Mohd Noor M.I."/>
            <person name="Ong R.C."/>
            <person name="Putra M."/>
            <person name="Sireger I.Z."/>
            <person name="Indrioko S."/>
            <person name="Kosugi Y."/>
            <person name="Izuno A."/>
            <person name="Isagi Y."/>
            <person name="Lee S.L."/>
            <person name="Shimizu K.K."/>
        </authorList>
    </citation>
    <scope>NUCLEOTIDE SEQUENCE [LARGE SCALE GENOMIC DNA]</scope>
    <source>
        <strain evidence="4">214</strain>
    </source>
</reference>
<accession>A0AAV5MPH7</accession>
<keyword evidence="1" id="KW-0694">RNA-binding</keyword>
<feature type="compositionally biased region" description="Polar residues" evidence="2">
    <location>
        <begin position="373"/>
        <end position="390"/>
    </location>
</feature>
<dbReference type="Pfam" id="PF04059">
    <property type="entry name" value="RRM_2"/>
    <property type="match status" value="1"/>
</dbReference>
<evidence type="ECO:0000313" key="4">
    <source>
        <dbReference type="EMBL" id="GKV50322.1"/>
    </source>
</evidence>
<feature type="region of interest" description="Disordered" evidence="2">
    <location>
        <begin position="347"/>
        <end position="410"/>
    </location>
</feature>
<comment type="caution">
    <text evidence="4">The sequence shown here is derived from an EMBL/GenBank/DDBJ whole genome shotgun (WGS) entry which is preliminary data.</text>
</comment>
<dbReference type="InterPro" id="IPR035979">
    <property type="entry name" value="RBD_domain_sf"/>
</dbReference>
<evidence type="ECO:0000256" key="1">
    <source>
        <dbReference type="ARBA" id="ARBA00022884"/>
    </source>
</evidence>
<dbReference type="EMBL" id="BPVZ01000357">
    <property type="protein sequence ID" value="GKV50322.1"/>
    <property type="molecule type" value="Genomic_DNA"/>
</dbReference>
<dbReference type="AlphaFoldDB" id="A0AAV5MPH7"/>
<organism evidence="4 5">
    <name type="scientific">Rubroshorea leprosula</name>
    <dbReference type="NCBI Taxonomy" id="152421"/>
    <lineage>
        <taxon>Eukaryota</taxon>
        <taxon>Viridiplantae</taxon>
        <taxon>Streptophyta</taxon>
        <taxon>Embryophyta</taxon>
        <taxon>Tracheophyta</taxon>
        <taxon>Spermatophyta</taxon>
        <taxon>Magnoliopsida</taxon>
        <taxon>eudicotyledons</taxon>
        <taxon>Gunneridae</taxon>
        <taxon>Pentapetalae</taxon>
        <taxon>rosids</taxon>
        <taxon>malvids</taxon>
        <taxon>Malvales</taxon>
        <taxon>Dipterocarpaceae</taxon>
        <taxon>Rubroshorea</taxon>
    </lineage>
</organism>
<evidence type="ECO:0000259" key="3">
    <source>
        <dbReference type="Pfam" id="PF04059"/>
    </source>
</evidence>
<proteinExistence type="predicted"/>
<evidence type="ECO:0000256" key="2">
    <source>
        <dbReference type="SAM" id="MobiDB-lite"/>
    </source>
</evidence>
<feature type="domain" description="Mei2-like C-terminal RNA recognition motif" evidence="3">
    <location>
        <begin position="236"/>
        <end position="331"/>
    </location>
</feature>
<name>A0AAV5MPH7_9ROSI</name>
<dbReference type="GO" id="GO:0003723">
    <property type="term" value="F:RNA binding"/>
    <property type="evidence" value="ECO:0007669"/>
    <property type="project" value="UniProtKB-KW"/>
</dbReference>
<dbReference type="PANTHER" id="PTHR23189">
    <property type="entry name" value="RNA RECOGNITION MOTIF-CONTAINING"/>
    <property type="match status" value="1"/>
</dbReference>
<dbReference type="Proteomes" id="UP001054252">
    <property type="component" value="Unassembled WGS sequence"/>
</dbReference>
<protein>
    <recommendedName>
        <fullName evidence="3">Mei2-like C-terminal RNA recognition motif domain-containing protein</fullName>
    </recommendedName>
</protein>
<evidence type="ECO:0000313" key="5">
    <source>
        <dbReference type="Proteomes" id="UP001054252"/>
    </source>
</evidence>
<dbReference type="InterPro" id="IPR007201">
    <property type="entry name" value="Mei2-like_Rrm_C"/>
</dbReference>
<keyword evidence="5" id="KW-1185">Reference proteome</keyword>
<sequence>MKKETVSMSAAATVAVRHTAAASSKLCRISQGSIHEVSTNGHLIEPNGGNSIASILLRCSVDLLADSFSLVFGSSGNGICLLHGNHYAWNNSNSHQQHPSGARIWPNSLSFVNGVQHMPAFPWVPSVMLDVASPFSLGISRDVGFPGSSPSHPVEIASHNIFSHAGGNNGVVYSPQQMCHLFPGRNPVISMPGSFESPNERVRNFWHHRNELNSNSADKKQYELDIDCIICGKDSRTTLMIKNIPNKYTSKVLLAAIDEHCQGTYDFIYLPIDFKAINRIKATWAMHSSTGLIWDLDAFNGKIWEKFNSEKVALLAYARIQGKAALIAHFQNSSLMNEDKQCRHVLFHTDGPNAGDQEPFPMGTKIRSKPGKPQTTTPENNSQVSSSTSAKGEEPSNGVEPWSGYPKYSN</sequence>